<evidence type="ECO:0000256" key="2">
    <source>
        <dbReference type="ARBA" id="ARBA00022801"/>
    </source>
</evidence>
<dbReference type="EC" id="3.6.4.12" evidence="6"/>
<keyword evidence="2 6" id="KW-0378">Hydrolase</keyword>
<accession>A0A916K7N7</accession>
<dbReference type="PANTHER" id="PTHR11070">
    <property type="entry name" value="UVRD / RECB / PCRA DNA HELICASE FAMILY MEMBER"/>
    <property type="match status" value="1"/>
</dbReference>
<evidence type="ECO:0000259" key="5">
    <source>
        <dbReference type="Pfam" id="PF00580"/>
    </source>
</evidence>
<dbReference type="InterPro" id="IPR014016">
    <property type="entry name" value="UvrD-like_ATP-bd"/>
</dbReference>
<dbReference type="InterPro" id="IPR000212">
    <property type="entry name" value="DNA_helicase_UvrD/REP"/>
</dbReference>
<feature type="domain" description="UvrD-like helicase ATP-binding" evidence="5">
    <location>
        <begin position="114"/>
        <end position="187"/>
    </location>
</feature>
<dbReference type="EMBL" id="CAJVAS010000059">
    <property type="protein sequence ID" value="CAG7651336.1"/>
    <property type="molecule type" value="Genomic_DNA"/>
</dbReference>
<evidence type="ECO:0000256" key="4">
    <source>
        <dbReference type="ARBA" id="ARBA00022840"/>
    </source>
</evidence>
<dbReference type="AlphaFoldDB" id="A0A916K7N7"/>
<keyword evidence="1" id="KW-0547">Nucleotide-binding</keyword>
<name>A0A916K7N7_9BACL</name>
<dbReference type="GO" id="GO:0005524">
    <property type="term" value="F:ATP binding"/>
    <property type="evidence" value="ECO:0007669"/>
    <property type="project" value="UniProtKB-KW"/>
</dbReference>
<dbReference type="Proteomes" id="UP000693672">
    <property type="component" value="Unassembled WGS sequence"/>
</dbReference>
<evidence type="ECO:0000313" key="6">
    <source>
        <dbReference type="EMBL" id="CAG7651336.1"/>
    </source>
</evidence>
<dbReference type="GO" id="GO:0003677">
    <property type="term" value="F:DNA binding"/>
    <property type="evidence" value="ECO:0007669"/>
    <property type="project" value="InterPro"/>
</dbReference>
<reference evidence="6" key="1">
    <citation type="submission" date="2021-06" db="EMBL/GenBank/DDBJ databases">
        <authorList>
            <person name="Criscuolo A."/>
        </authorList>
    </citation>
    <scope>NUCLEOTIDE SEQUENCE</scope>
    <source>
        <strain evidence="6">CIP111600</strain>
    </source>
</reference>
<gene>
    <name evidence="6" type="primary">rep</name>
    <name evidence="6" type="ORF">PAESOLCIP111_06296</name>
</gene>
<dbReference type="GO" id="GO:0016787">
    <property type="term" value="F:hydrolase activity"/>
    <property type="evidence" value="ECO:0007669"/>
    <property type="project" value="UniProtKB-KW"/>
</dbReference>
<protein>
    <submittedName>
        <fullName evidence="6">ATP-dependent DNA helicase Rep</fullName>
        <ecNumber evidence="6">3.6.4.12</ecNumber>
    </submittedName>
</protein>
<evidence type="ECO:0000256" key="1">
    <source>
        <dbReference type="ARBA" id="ARBA00022741"/>
    </source>
</evidence>
<evidence type="ECO:0000256" key="3">
    <source>
        <dbReference type="ARBA" id="ARBA00022806"/>
    </source>
</evidence>
<dbReference type="GO" id="GO:0003678">
    <property type="term" value="F:DNA helicase activity"/>
    <property type="evidence" value="ECO:0007669"/>
    <property type="project" value="UniProtKB-EC"/>
</dbReference>
<keyword evidence="3 6" id="KW-0347">Helicase</keyword>
<evidence type="ECO:0000313" key="7">
    <source>
        <dbReference type="Proteomes" id="UP000693672"/>
    </source>
</evidence>
<sequence>MINKMILELDKITDHRTIAAITFTVKATKEIRLRASKKIKKHYVVMTNDSFIEQEIVRPFIKDALGEEFYGDFSVEYGGDYKFQDFNSGLKQLKENKILGSYRSNHFNFKFELALKVLLNSVAAQEYIKSKYAVIFLDEYQDSDKNMHQFFMYLKNILGLKLFIVGDGKQAIYHWRGAMEDVFKVLSKENFNMYELSKNFRCDAEIENYANLLHNVKYFLQPSIVAQNVIFKKYIDEGFVNFSSNFYALVSSNLINLNKEITIIANINDEAKTIADKLNEAGYDFIFIPKTPLDDGLPNGILLKELALYCKNELYSVYDFIENTGIDEGTRIEVNKIISGLKKNPSNNKVKIILPRLAEYLDFSFTDDEVDKFYESISNVKYDMAFELSEKKHKVMTVFAAKGLEFDQVISLSRYYRLHQGEHIQNHYVCITRAKEKFVMFVERKEYFNYVSNIAKHNNNDVKKLVMCIS</sequence>
<comment type="caution">
    <text evidence="6">The sequence shown here is derived from an EMBL/GenBank/DDBJ whole genome shotgun (WGS) entry which is preliminary data.</text>
</comment>
<keyword evidence="4" id="KW-0067">ATP-binding</keyword>
<proteinExistence type="predicted"/>
<keyword evidence="7" id="KW-1185">Reference proteome</keyword>
<organism evidence="6 7">
    <name type="scientific">Paenibacillus solanacearum</name>
    <dbReference type="NCBI Taxonomy" id="2048548"/>
    <lineage>
        <taxon>Bacteria</taxon>
        <taxon>Bacillati</taxon>
        <taxon>Bacillota</taxon>
        <taxon>Bacilli</taxon>
        <taxon>Bacillales</taxon>
        <taxon>Paenibacillaceae</taxon>
        <taxon>Paenibacillus</taxon>
    </lineage>
</organism>
<dbReference type="Pfam" id="PF00580">
    <property type="entry name" value="UvrD-helicase"/>
    <property type="match status" value="1"/>
</dbReference>